<comment type="similarity">
    <text evidence="1">Belongs to the RdRP family.</text>
</comment>
<keyword evidence="1 4" id="KW-0696">RNA-directed RNA polymerase</keyword>
<dbReference type="AlphaFoldDB" id="R8BBM3"/>
<dbReference type="PANTHER" id="PTHR23079:SF17">
    <property type="entry name" value="RNA-DEPENDENT RNA POLYMERASE"/>
    <property type="match status" value="1"/>
</dbReference>
<evidence type="ECO:0000256" key="1">
    <source>
        <dbReference type="RuleBase" id="RU363098"/>
    </source>
</evidence>
<comment type="catalytic activity">
    <reaction evidence="1">
        <text>RNA(n) + a ribonucleoside 5'-triphosphate = RNA(n+1) + diphosphate</text>
        <dbReference type="Rhea" id="RHEA:21248"/>
        <dbReference type="Rhea" id="RHEA-COMP:14527"/>
        <dbReference type="Rhea" id="RHEA-COMP:17342"/>
        <dbReference type="ChEBI" id="CHEBI:33019"/>
        <dbReference type="ChEBI" id="CHEBI:61557"/>
        <dbReference type="ChEBI" id="CHEBI:140395"/>
        <dbReference type="EC" id="2.7.7.48"/>
    </reaction>
</comment>
<dbReference type="eggNOG" id="KOG0988">
    <property type="taxonomic scope" value="Eukaryota"/>
</dbReference>
<dbReference type="PANTHER" id="PTHR23079">
    <property type="entry name" value="RNA-DEPENDENT RNA POLYMERASE"/>
    <property type="match status" value="1"/>
</dbReference>
<dbReference type="InterPro" id="IPR057596">
    <property type="entry name" value="RDRP_core"/>
</dbReference>
<sequence>MKRLFEKIDFPLPNGEQHHFDANFLISILRRNQDEIHHGYLMPQGHNLARINRAMVTPTRITLHGPEMEAQNRILRKFPKHHDYFIRVQFCEEDGSDLHFNPKFSCPFLDDNNKQQTYSTIISELGNFSNIRSPARCAARIGQAFSETPFAVPLKENEIFVTKIEDITSPDRTRVFSDGVGTMSWDVMVATWGYLSQTKNSPTCFQVRLGGAKGMLAVDSRLSGSIIQIRDSMIKFPTKDMNNLEICDVASKPISLVLNRQLIKILEDIGVSNDWFFEMQNQELAHLRAITSNASNTADFLKAQRISDSIGLHKLIRYCDLVGIDYRRDEFLRSVVELTVLRVLRLLKHKARIPVKKGITLFGVIDETGYLQEGEVFVIFGSMSGRYPHPPSAERILISRSPALHPGDVQVANNVIPPDGHPLKAHNNCVVFSSKGPRDLPSQLSGGDLDGDIYHIIWDQDAQPTTTFPAADYPRMAPLDIGRSITKDDMASFFVTFMKTDQLGLICTRHMILADQKEEGTLDKDCLALAEMASTAVDFSKTGIEVDMLTMPRCSKFRPDFLAPGPQTKLIDRSQISLEQLVKLEIDEDDDEAGPRYEYYKSDKLLGQLYRAVDEGKIWLEDIHTEKTVTSGPSFWDQLLLHATDRCNEIGCSGWKERLEEARRIRSAYQGAIFSAMGDYSEHPIHPITELEVFTGHIINGTGVATRRQRDRSTKLRDEFDRISSWITDQMRLSGIPLTGYMTEMSAVDLCLACMYVGREEEGTELMSSRRDEYGDLKSFSVIAATALLAELRLFSQGMKGRNDLTNGRENGGGNGQTLPN</sequence>
<dbReference type="OrthoDB" id="6513042at2759"/>
<dbReference type="KEGG" id="tmn:UCRPA7_7770"/>
<evidence type="ECO:0000256" key="2">
    <source>
        <dbReference type="SAM" id="MobiDB-lite"/>
    </source>
</evidence>
<evidence type="ECO:0000313" key="4">
    <source>
        <dbReference type="EMBL" id="EON96738.1"/>
    </source>
</evidence>
<dbReference type="GO" id="GO:0003723">
    <property type="term" value="F:RNA binding"/>
    <property type="evidence" value="ECO:0007669"/>
    <property type="project" value="UniProtKB-KW"/>
</dbReference>
<dbReference type="EMBL" id="KB933322">
    <property type="protein sequence ID" value="EON96738.1"/>
    <property type="molecule type" value="Genomic_DNA"/>
</dbReference>
<evidence type="ECO:0000259" key="3">
    <source>
        <dbReference type="Pfam" id="PF05183"/>
    </source>
</evidence>
<keyword evidence="1" id="KW-0548">Nucleotidyltransferase</keyword>
<dbReference type="GO" id="GO:0031380">
    <property type="term" value="C:nuclear RNA-directed RNA polymerase complex"/>
    <property type="evidence" value="ECO:0007669"/>
    <property type="project" value="TreeGrafter"/>
</dbReference>
<dbReference type="Pfam" id="PF05183">
    <property type="entry name" value="RdRP"/>
    <property type="match status" value="2"/>
</dbReference>
<dbReference type="Proteomes" id="UP000014074">
    <property type="component" value="Unassembled WGS sequence"/>
</dbReference>
<dbReference type="RefSeq" id="XP_007918488.1">
    <property type="nucleotide sequence ID" value="XM_007920297.1"/>
</dbReference>
<proteinExistence type="inferred from homology"/>
<evidence type="ECO:0000313" key="5">
    <source>
        <dbReference type="Proteomes" id="UP000014074"/>
    </source>
</evidence>
<dbReference type="HOGENOM" id="CLU_001366_2_0_1"/>
<name>R8BBM3_PHAM7</name>
<feature type="compositionally biased region" description="Gly residues" evidence="2">
    <location>
        <begin position="810"/>
        <end position="821"/>
    </location>
</feature>
<feature type="domain" description="RDRP core" evidence="3">
    <location>
        <begin position="104"/>
        <end position="613"/>
    </location>
</feature>
<keyword evidence="5" id="KW-1185">Reference proteome</keyword>
<reference evidence="5" key="1">
    <citation type="journal article" date="2013" name="Genome Announc.">
        <title>Draft genome sequence of the ascomycete Phaeoacremonium aleophilum strain UCR-PA7, a causal agent of the esca disease complex in grapevines.</title>
        <authorList>
            <person name="Blanco-Ulate B."/>
            <person name="Rolshausen P."/>
            <person name="Cantu D."/>
        </authorList>
    </citation>
    <scope>NUCLEOTIDE SEQUENCE [LARGE SCALE GENOMIC DNA]</scope>
    <source>
        <strain evidence="5">UCR-PA7</strain>
    </source>
</reference>
<feature type="region of interest" description="Disordered" evidence="2">
    <location>
        <begin position="800"/>
        <end position="821"/>
    </location>
</feature>
<feature type="domain" description="RDRP core" evidence="3">
    <location>
        <begin position="56"/>
        <end position="103"/>
    </location>
</feature>
<organism evidence="4 5">
    <name type="scientific">Phaeoacremonium minimum (strain UCR-PA7)</name>
    <name type="common">Esca disease fungus</name>
    <name type="synonym">Togninia minima</name>
    <dbReference type="NCBI Taxonomy" id="1286976"/>
    <lineage>
        <taxon>Eukaryota</taxon>
        <taxon>Fungi</taxon>
        <taxon>Dikarya</taxon>
        <taxon>Ascomycota</taxon>
        <taxon>Pezizomycotina</taxon>
        <taxon>Sordariomycetes</taxon>
        <taxon>Sordariomycetidae</taxon>
        <taxon>Togniniales</taxon>
        <taxon>Togniniaceae</taxon>
        <taxon>Phaeoacremonium</taxon>
    </lineage>
</organism>
<keyword evidence="1" id="KW-0694">RNA-binding</keyword>
<dbReference type="GeneID" id="19328558"/>
<dbReference type="GO" id="GO:0003968">
    <property type="term" value="F:RNA-directed RNA polymerase activity"/>
    <property type="evidence" value="ECO:0007669"/>
    <property type="project" value="UniProtKB-KW"/>
</dbReference>
<dbReference type="GO" id="GO:0030422">
    <property type="term" value="P:siRNA processing"/>
    <property type="evidence" value="ECO:0007669"/>
    <property type="project" value="TreeGrafter"/>
</dbReference>
<accession>R8BBM3</accession>
<dbReference type="InterPro" id="IPR007855">
    <property type="entry name" value="RDRP"/>
</dbReference>
<protein>
    <recommendedName>
        <fullName evidence="1">RNA-dependent RNA polymerase</fullName>
        <ecNumber evidence="1">2.7.7.48</ecNumber>
    </recommendedName>
</protein>
<dbReference type="EC" id="2.7.7.48" evidence="1"/>
<keyword evidence="1" id="KW-0808">Transferase</keyword>
<gene>
    <name evidence="4" type="ORF">UCRPA7_7770</name>
</gene>